<dbReference type="EMBL" id="JAUKUA010000007">
    <property type="protein sequence ID" value="KAK0705509.1"/>
    <property type="molecule type" value="Genomic_DNA"/>
</dbReference>
<keyword evidence="2" id="KW-1185">Reference proteome</keyword>
<dbReference type="Proteomes" id="UP001172102">
    <property type="component" value="Unassembled WGS sequence"/>
</dbReference>
<name>A0AA39ZXK8_9PEZI</name>
<comment type="caution">
    <text evidence="1">The sequence shown here is derived from an EMBL/GenBank/DDBJ whole genome shotgun (WGS) entry which is preliminary data.</text>
</comment>
<gene>
    <name evidence="1" type="ORF">B0H67DRAFT_594226</name>
</gene>
<evidence type="ECO:0000313" key="2">
    <source>
        <dbReference type="Proteomes" id="UP001172102"/>
    </source>
</evidence>
<evidence type="ECO:0000313" key="1">
    <source>
        <dbReference type="EMBL" id="KAK0705509.1"/>
    </source>
</evidence>
<protein>
    <submittedName>
        <fullName evidence="1">Uncharacterized protein</fullName>
    </submittedName>
</protein>
<organism evidence="1 2">
    <name type="scientific">Lasiosphaeris hirsuta</name>
    <dbReference type="NCBI Taxonomy" id="260670"/>
    <lineage>
        <taxon>Eukaryota</taxon>
        <taxon>Fungi</taxon>
        <taxon>Dikarya</taxon>
        <taxon>Ascomycota</taxon>
        <taxon>Pezizomycotina</taxon>
        <taxon>Sordariomycetes</taxon>
        <taxon>Sordariomycetidae</taxon>
        <taxon>Sordariales</taxon>
        <taxon>Lasiosphaeriaceae</taxon>
        <taxon>Lasiosphaeris</taxon>
    </lineage>
</organism>
<dbReference type="AlphaFoldDB" id="A0AA39ZXK8"/>
<reference evidence="1" key="1">
    <citation type="submission" date="2023-06" db="EMBL/GenBank/DDBJ databases">
        <title>Genome-scale phylogeny and comparative genomics of the fungal order Sordariales.</title>
        <authorList>
            <consortium name="Lawrence Berkeley National Laboratory"/>
            <person name="Hensen N."/>
            <person name="Bonometti L."/>
            <person name="Westerberg I."/>
            <person name="Brannstrom I.O."/>
            <person name="Guillou S."/>
            <person name="Cros-Aarteil S."/>
            <person name="Calhoun S."/>
            <person name="Haridas S."/>
            <person name="Kuo A."/>
            <person name="Mondo S."/>
            <person name="Pangilinan J."/>
            <person name="Riley R."/>
            <person name="Labutti K."/>
            <person name="Andreopoulos B."/>
            <person name="Lipzen A."/>
            <person name="Chen C."/>
            <person name="Yanf M."/>
            <person name="Daum C."/>
            <person name="Ng V."/>
            <person name="Clum A."/>
            <person name="Steindorff A."/>
            <person name="Ohm R."/>
            <person name="Martin F."/>
            <person name="Silar P."/>
            <person name="Natvig D."/>
            <person name="Lalanne C."/>
            <person name="Gautier V."/>
            <person name="Ament-Velasquez S.L."/>
            <person name="Kruys A."/>
            <person name="Hutchinson M.I."/>
            <person name="Powell A.J."/>
            <person name="Barry K."/>
            <person name="Miller A.N."/>
            <person name="Grigoriev I.V."/>
            <person name="Debuchy R."/>
            <person name="Gladieux P."/>
            <person name="Thoren M.H."/>
            <person name="Johannesson H."/>
        </authorList>
    </citation>
    <scope>NUCLEOTIDE SEQUENCE</scope>
    <source>
        <strain evidence="1">SMH4607-1</strain>
    </source>
</reference>
<accession>A0AA39ZXK8</accession>
<proteinExistence type="predicted"/>
<sequence length="86" mass="10413">MIVFRRPSEFKPLRSLLNENHLKLQWCRRKSSPQYNFWKGWGKGLPSARSDNDSQYKAFFNLYFWRVSRPRNLLCMEQVVALFDLV</sequence>